<feature type="compositionally biased region" description="Low complexity" evidence="1">
    <location>
        <begin position="119"/>
        <end position="130"/>
    </location>
</feature>
<evidence type="ECO:0000313" key="2">
    <source>
        <dbReference type="EMBL" id="KAK2110034.1"/>
    </source>
</evidence>
<protein>
    <submittedName>
        <fullName evidence="2">Uncharacterized protein</fullName>
    </submittedName>
</protein>
<feature type="compositionally biased region" description="Low complexity" evidence="1">
    <location>
        <begin position="32"/>
        <end position="54"/>
    </location>
</feature>
<organism evidence="2 3">
    <name type="scientific">Saguinus oedipus</name>
    <name type="common">Cotton-top tamarin</name>
    <name type="synonym">Oedipomidas oedipus</name>
    <dbReference type="NCBI Taxonomy" id="9490"/>
    <lineage>
        <taxon>Eukaryota</taxon>
        <taxon>Metazoa</taxon>
        <taxon>Chordata</taxon>
        <taxon>Craniata</taxon>
        <taxon>Vertebrata</taxon>
        <taxon>Euteleostomi</taxon>
        <taxon>Mammalia</taxon>
        <taxon>Eutheria</taxon>
        <taxon>Euarchontoglires</taxon>
        <taxon>Primates</taxon>
        <taxon>Haplorrhini</taxon>
        <taxon>Platyrrhini</taxon>
        <taxon>Cebidae</taxon>
        <taxon>Callitrichinae</taxon>
        <taxon>Saguinus</taxon>
    </lineage>
</organism>
<feature type="compositionally biased region" description="Low complexity" evidence="1">
    <location>
        <begin position="139"/>
        <end position="156"/>
    </location>
</feature>
<feature type="compositionally biased region" description="Basic residues" evidence="1">
    <location>
        <begin position="102"/>
        <end position="114"/>
    </location>
</feature>
<feature type="region of interest" description="Disordered" evidence="1">
    <location>
        <begin position="218"/>
        <end position="249"/>
    </location>
</feature>
<evidence type="ECO:0000256" key="1">
    <source>
        <dbReference type="SAM" id="MobiDB-lite"/>
    </source>
</evidence>
<name>A0ABQ9VMC7_SAGOE</name>
<proteinExistence type="predicted"/>
<dbReference type="EMBL" id="JASSZA010000005">
    <property type="protein sequence ID" value="KAK2110034.1"/>
    <property type="molecule type" value="Genomic_DNA"/>
</dbReference>
<feature type="compositionally biased region" description="Low complexity" evidence="1">
    <location>
        <begin position="77"/>
        <end position="98"/>
    </location>
</feature>
<gene>
    <name evidence="2" type="ORF">P7K49_009780</name>
</gene>
<sequence length="323" mass="34353">MWSLCGRPSANRPGRDPLRASPPSAPVFQGWGPRRGASQPRPAPASQRRPAGPGTAKRGHSPHPPGSHAPRRRPLPRLRGLAAALRARPARPARGAAGQIALRRHRRRHSRRRPEHSAPRAPRAASSWPARRPRRSRQPHSGAPARSRAAATTPRAVLRVKNGAAKLPKPPAAAAAAAAEAPGAGAGMERSQSRLSLSASFEALAIYFPCMNSFDDEDAGKRAARPQTPGVSRDPGPEAPTPTRAPLEGLLRHSRDPRVSGMRCLLAFSSRYPEIVGPSARGFGCPIPGAPTRPPAIGGGAQTLPLHLCLGRIQRISARRQRP</sequence>
<keyword evidence="3" id="KW-1185">Reference proteome</keyword>
<reference evidence="2 3" key="1">
    <citation type="submission" date="2023-05" db="EMBL/GenBank/DDBJ databases">
        <title>B98-5 Cell Line De Novo Hybrid Assembly: An Optical Mapping Approach.</title>
        <authorList>
            <person name="Kananen K."/>
            <person name="Auerbach J.A."/>
            <person name="Kautto E."/>
            <person name="Blachly J.S."/>
        </authorList>
    </citation>
    <scope>NUCLEOTIDE SEQUENCE [LARGE SCALE GENOMIC DNA]</scope>
    <source>
        <strain evidence="2">B95-8</strain>
        <tissue evidence="2">Cell line</tissue>
    </source>
</reference>
<accession>A0ABQ9VMC7</accession>
<dbReference type="Proteomes" id="UP001266305">
    <property type="component" value="Unassembled WGS sequence"/>
</dbReference>
<feature type="region of interest" description="Disordered" evidence="1">
    <location>
        <begin position="1"/>
        <end position="156"/>
    </location>
</feature>
<evidence type="ECO:0000313" key="3">
    <source>
        <dbReference type="Proteomes" id="UP001266305"/>
    </source>
</evidence>
<comment type="caution">
    <text evidence="2">The sequence shown here is derived from an EMBL/GenBank/DDBJ whole genome shotgun (WGS) entry which is preliminary data.</text>
</comment>